<name>A0A413RKP2_9CELL</name>
<evidence type="ECO:0008006" key="4">
    <source>
        <dbReference type="Google" id="ProtNLM"/>
    </source>
</evidence>
<feature type="transmembrane region" description="Helical" evidence="1">
    <location>
        <begin position="324"/>
        <end position="346"/>
    </location>
</feature>
<feature type="transmembrane region" description="Helical" evidence="1">
    <location>
        <begin position="133"/>
        <end position="151"/>
    </location>
</feature>
<feature type="transmembrane region" description="Helical" evidence="1">
    <location>
        <begin position="301"/>
        <end position="318"/>
    </location>
</feature>
<feature type="transmembrane region" description="Helical" evidence="1">
    <location>
        <begin position="21"/>
        <end position="47"/>
    </location>
</feature>
<feature type="transmembrane region" description="Helical" evidence="1">
    <location>
        <begin position="445"/>
        <end position="469"/>
    </location>
</feature>
<gene>
    <name evidence="2" type="ORF">D1825_11035</name>
</gene>
<feature type="transmembrane region" description="Helical" evidence="1">
    <location>
        <begin position="59"/>
        <end position="79"/>
    </location>
</feature>
<keyword evidence="1" id="KW-0812">Transmembrane</keyword>
<comment type="caution">
    <text evidence="2">The sequence shown here is derived from an EMBL/GenBank/DDBJ whole genome shotgun (WGS) entry which is preliminary data.</text>
</comment>
<dbReference type="EMBL" id="QWKP01000200">
    <property type="protein sequence ID" value="RHA39947.1"/>
    <property type="molecule type" value="Genomic_DNA"/>
</dbReference>
<accession>A0A413RKP2</accession>
<sequence length="519" mass="53490">MVAHLLRLKLTLLANGLKRSAWQVVGLVIGVLYGLGALVLVVSGMIALSFADAELRQPVAVLVGSLMVIAWWVVPLISFGVDSTLDPARFVTFAVPRRSLLVGLALAGVVGVPGVITALSSLSIGIVWWRDPLALVTGLVGAAIGLALAIVGSRATTTAALPLVGRRRVREAMAGLAIVPLLLVGPLIGRFSSGVSVGIDDLRGVADVLAWTPFGAPWAIPADVAGRDWGLAAGRAGVALGVLALAAWVWAKALAYGLVNPPHNEASAKRRGLGWFDRLPATPVGAVTARCLTYWARDPRYALAAAIVPVVPFILWVLDRDGGALLLAGPIAAFLLGWGISADVAYDGSAFWTHVASPVTGRADRWGRVLSAGAIGLPVILLFAVGSALVTDQPEAIPALVGLSLGVLLTGLGVASVVSAYVVYPVQQPGESPFQTRQGASTAALTSQLVGWLALLVISAPEIVLAILAVRAGSLSLGFATVVVGLGLGITVLLLGVRYGGRALERNGPVLLQRILAFS</sequence>
<reference evidence="2 3" key="1">
    <citation type="submission" date="2018-08" db="EMBL/GenBank/DDBJ databases">
        <title>Cellulomonas rhizosphaerae sp. nov., a novel actinomycete isolated from soil.</title>
        <authorList>
            <person name="Tian Y."/>
        </authorList>
    </citation>
    <scope>NUCLEOTIDE SEQUENCE [LARGE SCALE GENOMIC DNA]</scope>
    <source>
        <strain evidence="2 3">NEAU-TCZ24</strain>
    </source>
</reference>
<dbReference type="AlphaFoldDB" id="A0A413RKP2"/>
<evidence type="ECO:0000313" key="2">
    <source>
        <dbReference type="EMBL" id="RHA39947.1"/>
    </source>
</evidence>
<protein>
    <recommendedName>
        <fullName evidence="4">Transporter</fullName>
    </recommendedName>
</protein>
<organism evidence="2 3">
    <name type="scientific">Cellulomonas rhizosphaerae</name>
    <dbReference type="NCBI Taxonomy" id="2293719"/>
    <lineage>
        <taxon>Bacteria</taxon>
        <taxon>Bacillati</taxon>
        <taxon>Actinomycetota</taxon>
        <taxon>Actinomycetes</taxon>
        <taxon>Micrococcales</taxon>
        <taxon>Cellulomonadaceae</taxon>
        <taxon>Cellulomonas</taxon>
    </lineage>
</organism>
<evidence type="ECO:0000256" key="1">
    <source>
        <dbReference type="SAM" id="Phobius"/>
    </source>
</evidence>
<dbReference type="Proteomes" id="UP000283374">
    <property type="component" value="Unassembled WGS sequence"/>
</dbReference>
<feature type="transmembrane region" description="Helical" evidence="1">
    <location>
        <begin position="366"/>
        <end position="390"/>
    </location>
</feature>
<feature type="transmembrane region" description="Helical" evidence="1">
    <location>
        <begin position="475"/>
        <end position="497"/>
    </location>
</feature>
<keyword evidence="1" id="KW-0472">Membrane</keyword>
<evidence type="ECO:0000313" key="3">
    <source>
        <dbReference type="Proteomes" id="UP000283374"/>
    </source>
</evidence>
<feature type="transmembrane region" description="Helical" evidence="1">
    <location>
        <begin position="396"/>
        <end position="424"/>
    </location>
</feature>
<feature type="transmembrane region" description="Helical" evidence="1">
    <location>
        <begin position="172"/>
        <end position="192"/>
    </location>
</feature>
<dbReference type="OrthoDB" id="3261041at2"/>
<keyword evidence="1" id="KW-1133">Transmembrane helix</keyword>
<feature type="transmembrane region" description="Helical" evidence="1">
    <location>
        <begin position="100"/>
        <end position="127"/>
    </location>
</feature>
<dbReference type="RefSeq" id="WP_118767478.1">
    <property type="nucleotide sequence ID" value="NZ_QWKP01000200.1"/>
</dbReference>
<proteinExistence type="predicted"/>
<keyword evidence="3" id="KW-1185">Reference proteome</keyword>
<feature type="transmembrane region" description="Helical" evidence="1">
    <location>
        <begin position="236"/>
        <end position="259"/>
    </location>
</feature>